<reference evidence="5" key="1">
    <citation type="submission" date="2019-03" db="EMBL/GenBank/DDBJ databases">
        <title>Single cell metagenomics reveals metabolic interactions within the superorganism composed of flagellate Streblomastix strix and complex community of Bacteroidetes bacteria on its surface.</title>
        <authorList>
            <person name="Treitli S.C."/>
            <person name="Kolisko M."/>
            <person name="Husnik F."/>
            <person name="Keeling P."/>
            <person name="Hampl V."/>
        </authorList>
    </citation>
    <scope>NUCLEOTIDE SEQUENCE</scope>
    <source>
        <strain evidence="5">STM</strain>
    </source>
</reference>
<dbReference type="PROSITE" id="PS50043">
    <property type="entry name" value="HTH_LUXR_2"/>
    <property type="match status" value="1"/>
</dbReference>
<keyword evidence="3" id="KW-0804">Transcription</keyword>
<evidence type="ECO:0000256" key="3">
    <source>
        <dbReference type="ARBA" id="ARBA00023163"/>
    </source>
</evidence>
<evidence type="ECO:0000256" key="2">
    <source>
        <dbReference type="ARBA" id="ARBA00023125"/>
    </source>
</evidence>
<dbReference type="SMART" id="SM00421">
    <property type="entry name" value="HTH_LUXR"/>
    <property type="match status" value="1"/>
</dbReference>
<dbReference type="InterPro" id="IPR036388">
    <property type="entry name" value="WH-like_DNA-bd_sf"/>
</dbReference>
<evidence type="ECO:0000313" key="5">
    <source>
        <dbReference type="EMBL" id="KAA6351015.1"/>
    </source>
</evidence>
<dbReference type="GO" id="GO:0006355">
    <property type="term" value="P:regulation of DNA-templated transcription"/>
    <property type="evidence" value="ECO:0007669"/>
    <property type="project" value="InterPro"/>
</dbReference>
<dbReference type="GO" id="GO:0003677">
    <property type="term" value="F:DNA binding"/>
    <property type="evidence" value="ECO:0007669"/>
    <property type="project" value="UniProtKB-KW"/>
</dbReference>
<dbReference type="PROSITE" id="PS00622">
    <property type="entry name" value="HTH_LUXR_1"/>
    <property type="match status" value="1"/>
</dbReference>
<dbReference type="CDD" id="cd06170">
    <property type="entry name" value="LuxR_C_like"/>
    <property type="match status" value="1"/>
</dbReference>
<proteinExistence type="predicted"/>
<dbReference type="Pfam" id="PF00196">
    <property type="entry name" value="GerE"/>
    <property type="match status" value="1"/>
</dbReference>
<dbReference type="EMBL" id="SNRY01000019">
    <property type="protein sequence ID" value="KAA6351015.1"/>
    <property type="molecule type" value="Genomic_DNA"/>
</dbReference>
<dbReference type="InterPro" id="IPR000792">
    <property type="entry name" value="Tscrpt_reg_LuxR_C"/>
</dbReference>
<dbReference type="Gene3D" id="1.10.10.10">
    <property type="entry name" value="Winged helix-like DNA-binding domain superfamily/Winged helix DNA-binding domain"/>
    <property type="match status" value="1"/>
</dbReference>
<evidence type="ECO:0000256" key="1">
    <source>
        <dbReference type="ARBA" id="ARBA00023015"/>
    </source>
</evidence>
<gene>
    <name evidence="5" type="ORF">EZS27_001578</name>
</gene>
<dbReference type="PRINTS" id="PR00038">
    <property type="entry name" value="HTHLUXR"/>
</dbReference>
<keyword evidence="1" id="KW-0805">Transcription regulation</keyword>
<comment type="caution">
    <text evidence="5">The sequence shown here is derived from an EMBL/GenBank/DDBJ whole genome shotgun (WGS) entry which is preliminary data.</text>
</comment>
<feature type="domain" description="HTH luxR-type" evidence="4">
    <location>
        <begin position="129"/>
        <end position="194"/>
    </location>
</feature>
<name>A0A5J4T0U7_9ZZZZ</name>
<accession>A0A5J4T0U7</accession>
<dbReference type="AlphaFoldDB" id="A0A5J4T0U7"/>
<dbReference type="InterPro" id="IPR016032">
    <property type="entry name" value="Sig_transdc_resp-reg_C-effctor"/>
</dbReference>
<protein>
    <submittedName>
        <fullName evidence="5">Oxygen regulatory protein NreC</fullName>
    </submittedName>
</protein>
<evidence type="ECO:0000259" key="4">
    <source>
        <dbReference type="PROSITE" id="PS50043"/>
    </source>
</evidence>
<dbReference type="PANTHER" id="PTHR44688:SF16">
    <property type="entry name" value="DNA-BINDING TRANSCRIPTIONAL ACTIVATOR DEVR_DOSR"/>
    <property type="match status" value="1"/>
</dbReference>
<dbReference type="PANTHER" id="PTHR44688">
    <property type="entry name" value="DNA-BINDING TRANSCRIPTIONAL ACTIVATOR DEVR_DOSR"/>
    <property type="match status" value="1"/>
</dbReference>
<sequence>MKNNETICIAIAETSVILRTGLTNVLKRLSNLRIHSIELASPDSLNDCLSTRPLDILIINPNFGDYFDVTRFRSANAEKNIRLVAFISSFIDPSALGKYDESISILDDLDTLTFKINRLQNIKPTGEEESDNTESLSLREKEIVVCIVKGMTNKEIAEKLFLSIHTVITHRRNISKKLQIHSTAGLTIYAIVNKLIELRDIEEKRK</sequence>
<dbReference type="SUPFAM" id="SSF46894">
    <property type="entry name" value="C-terminal effector domain of the bipartite response regulators"/>
    <property type="match status" value="1"/>
</dbReference>
<organism evidence="5">
    <name type="scientific">termite gut metagenome</name>
    <dbReference type="NCBI Taxonomy" id="433724"/>
    <lineage>
        <taxon>unclassified sequences</taxon>
        <taxon>metagenomes</taxon>
        <taxon>organismal metagenomes</taxon>
    </lineage>
</organism>
<keyword evidence="2" id="KW-0238">DNA-binding</keyword>